<dbReference type="Pfam" id="PF13482">
    <property type="entry name" value="RNase_H_2"/>
    <property type="match status" value="1"/>
</dbReference>
<dbReference type="SUPFAM" id="SSF53098">
    <property type="entry name" value="Ribonuclease H-like"/>
    <property type="match status" value="1"/>
</dbReference>
<dbReference type="InterPro" id="IPR038720">
    <property type="entry name" value="YprB_RNase_H-like_dom"/>
</dbReference>
<feature type="compositionally biased region" description="Basic and acidic residues" evidence="1">
    <location>
        <begin position="22"/>
        <end position="36"/>
    </location>
</feature>
<dbReference type="InterPro" id="IPR036397">
    <property type="entry name" value="RNaseH_sf"/>
</dbReference>
<dbReference type="AlphaFoldDB" id="A0A917S095"/>
<proteinExistence type="predicted"/>
<dbReference type="GO" id="GO:0003676">
    <property type="term" value="F:nucleic acid binding"/>
    <property type="evidence" value="ECO:0007669"/>
    <property type="project" value="InterPro"/>
</dbReference>
<evidence type="ECO:0000313" key="4">
    <source>
        <dbReference type="Proteomes" id="UP000654670"/>
    </source>
</evidence>
<name>A0A917S095_9BACL</name>
<dbReference type="InterPro" id="IPR011990">
    <property type="entry name" value="TPR-like_helical_dom_sf"/>
</dbReference>
<dbReference type="Gene3D" id="1.25.40.10">
    <property type="entry name" value="Tetratricopeptide repeat domain"/>
    <property type="match status" value="1"/>
</dbReference>
<evidence type="ECO:0000256" key="1">
    <source>
        <dbReference type="SAM" id="MobiDB-lite"/>
    </source>
</evidence>
<dbReference type="PANTHER" id="PTHR38462:SF1">
    <property type="entry name" value="YPRB RIBONUCLEASE H-LIKE DOMAIN-CONTAINING PROTEIN"/>
    <property type="match status" value="1"/>
</dbReference>
<reference evidence="3" key="1">
    <citation type="journal article" date="2014" name="Int. J. Syst. Evol. Microbiol.">
        <title>Complete genome sequence of Corynebacterium casei LMG S-19264T (=DSM 44701T), isolated from a smear-ripened cheese.</title>
        <authorList>
            <consortium name="US DOE Joint Genome Institute (JGI-PGF)"/>
            <person name="Walter F."/>
            <person name="Albersmeier A."/>
            <person name="Kalinowski J."/>
            <person name="Ruckert C."/>
        </authorList>
    </citation>
    <scope>NUCLEOTIDE SEQUENCE</scope>
    <source>
        <strain evidence="3">JCM 15325</strain>
    </source>
</reference>
<evidence type="ECO:0000313" key="3">
    <source>
        <dbReference type="EMBL" id="GGL48461.1"/>
    </source>
</evidence>
<feature type="region of interest" description="Disordered" evidence="1">
    <location>
        <begin position="14"/>
        <end position="36"/>
    </location>
</feature>
<feature type="domain" description="YprB ribonuclease H-like" evidence="2">
    <location>
        <begin position="108"/>
        <end position="278"/>
    </location>
</feature>
<keyword evidence="4" id="KW-1185">Reference proteome</keyword>
<accession>A0A917S095</accession>
<dbReference type="PANTHER" id="PTHR38462">
    <property type="entry name" value="EXONUCLEASE-LIKE PROTEIN"/>
    <property type="match status" value="1"/>
</dbReference>
<dbReference type="InterPro" id="IPR012337">
    <property type="entry name" value="RNaseH-like_sf"/>
</dbReference>
<dbReference type="Gene3D" id="3.30.420.10">
    <property type="entry name" value="Ribonuclease H-like superfamily/Ribonuclease H"/>
    <property type="match status" value="1"/>
</dbReference>
<organism evidence="3 4">
    <name type="scientific">Sporolactobacillus putidus</name>
    <dbReference type="NCBI Taxonomy" id="492735"/>
    <lineage>
        <taxon>Bacteria</taxon>
        <taxon>Bacillati</taxon>
        <taxon>Bacillota</taxon>
        <taxon>Bacilli</taxon>
        <taxon>Bacillales</taxon>
        <taxon>Sporolactobacillaceae</taxon>
        <taxon>Sporolactobacillus</taxon>
    </lineage>
</organism>
<protein>
    <recommendedName>
        <fullName evidence="2">YprB ribonuclease H-like domain-containing protein</fullName>
    </recommendedName>
</protein>
<comment type="caution">
    <text evidence="3">The sequence shown here is derived from an EMBL/GenBank/DDBJ whole genome shotgun (WGS) entry which is preliminary data.</text>
</comment>
<dbReference type="EMBL" id="BMOK01000003">
    <property type="protein sequence ID" value="GGL48461.1"/>
    <property type="molecule type" value="Genomic_DNA"/>
</dbReference>
<evidence type="ECO:0000259" key="2">
    <source>
        <dbReference type="Pfam" id="PF13482"/>
    </source>
</evidence>
<sequence>MSLKQKLQLYKKQLHQAQETENQNRQEKSERMDSDVYEREIRQAARDMSAEIRHFDNESVFVHTEKLELETRIGPYSAGDLFETVSDWQKGSQVHPLSAYGLDADELLFFDTETTGLASGTGQMIFLIGLAHVTSGGVEMKQYFLPGPGHEAAFFNAFLSDSHSLKNLVTFNGKAFDWPRVRTRHQFVRDQVPRLPAFGHFDLLHASRRLWKNRLESVRLQTVEREILGLGREEDVPGKMAPFLYFQFLKQPNAQLVKGIIEHNREDVLSLIALYIHLSNKVLGKVSSDEEERYEIARWYLQIGDDERALPLFRRLAVRDSITGIRSRAQMAALYKREGHYEHALTMLQSVIREDKSPNDHIYIEAAKLMEHQFKKYESAISYTESALEYLRKKLKESADEAAGRKESAYIKRINRLDEKWEREKERSRNRE</sequence>
<dbReference type="Proteomes" id="UP000654670">
    <property type="component" value="Unassembled WGS sequence"/>
</dbReference>
<dbReference type="RefSeq" id="WP_188802056.1">
    <property type="nucleotide sequence ID" value="NZ_BMOK01000003.1"/>
</dbReference>
<gene>
    <name evidence="3" type="primary">yprB</name>
    <name evidence="3" type="ORF">GCM10007968_10830</name>
</gene>
<dbReference type="SUPFAM" id="SSF48452">
    <property type="entry name" value="TPR-like"/>
    <property type="match status" value="1"/>
</dbReference>
<reference evidence="3" key="2">
    <citation type="submission" date="2020-09" db="EMBL/GenBank/DDBJ databases">
        <authorList>
            <person name="Sun Q."/>
            <person name="Ohkuma M."/>
        </authorList>
    </citation>
    <scope>NUCLEOTIDE SEQUENCE</scope>
    <source>
        <strain evidence="3">JCM 15325</strain>
    </source>
</reference>